<sequence length="232" mass="24293">MTSLDSAATPAIDDDICCTATTCVSQMASRRDARWHRAARWARGLAWASLVFVVADGAVGLWQGVAAGSVALTAWALGSVPEAMASLIVIWRFSGARALSETAELRAQRGVAVTFWLSAPYIAAESMHHLLNEHASHATLGGVLLTAAALVQMPILGRAQHKLGARLGSGATVGKGIQSYLCAAQAAAVLLGLALTLRWPGGWWLDPAIGLAIAGIVVWQGLRSWRGKDCGC</sequence>
<dbReference type="PANTHER" id="PTHR31937:SF2">
    <property type="entry name" value="TRANSMEMBRANE PROTEIN 163"/>
    <property type="match status" value="1"/>
</dbReference>
<evidence type="ECO:0000256" key="7">
    <source>
        <dbReference type="ARBA" id="ARBA00022989"/>
    </source>
</evidence>
<keyword evidence="6" id="KW-0862">Zinc</keyword>
<dbReference type="EMBL" id="UPHU01000001">
    <property type="protein sequence ID" value="VBA47508.1"/>
    <property type="molecule type" value="Genomic_DNA"/>
</dbReference>
<keyword evidence="10" id="KW-0968">Cytoplasmic vesicle</keyword>
<evidence type="ECO:0000256" key="5">
    <source>
        <dbReference type="ARBA" id="ARBA00022753"/>
    </source>
</evidence>
<protein>
    <recommendedName>
        <fullName evidence="12">Cation efflux protein transmembrane domain-containing protein</fullName>
    </recommendedName>
</protein>
<proteinExistence type="inferred from homology"/>
<feature type="transmembrane region" description="Helical" evidence="11">
    <location>
        <begin position="203"/>
        <end position="222"/>
    </location>
</feature>
<comment type="similarity">
    <text evidence="3">Belongs to the TMEM163 family.</text>
</comment>
<keyword evidence="5" id="KW-0967">Endosome</keyword>
<dbReference type="InterPro" id="IPR026765">
    <property type="entry name" value="Tmem163"/>
</dbReference>
<evidence type="ECO:0000256" key="1">
    <source>
        <dbReference type="ARBA" id="ARBA00004146"/>
    </source>
</evidence>
<evidence type="ECO:0000256" key="6">
    <source>
        <dbReference type="ARBA" id="ARBA00022833"/>
    </source>
</evidence>
<keyword evidence="14" id="KW-1185">Reference proteome</keyword>
<keyword evidence="7 11" id="KW-1133">Transmembrane helix</keyword>
<gene>
    <name evidence="13" type="ORF">LAUMK142_00792</name>
</gene>
<feature type="domain" description="Cation efflux protein transmembrane" evidence="12">
    <location>
        <begin position="111"/>
        <end position="223"/>
    </location>
</feature>
<keyword evidence="8" id="KW-0770">Synapse</keyword>
<dbReference type="PANTHER" id="PTHR31937">
    <property type="entry name" value="TRANSMEMBRANE PROTEIN 163"/>
    <property type="match status" value="1"/>
</dbReference>
<evidence type="ECO:0000313" key="14">
    <source>
        <dbReference type="Proteomes" id="UP000268285"/>
    </source>
</evidence>
<dbReference type="GO" id="GO:0016020">
    <property type="term" value="C:membrane"/>
    <property type="evidence" value="ECO:0007669"/>
    <property type="project" value="InterPro"/>
</dbReference>
<keyword evidence="9 11" id="KW-0472">Membrane</keyword>
<evidence type="ECO:0000256" key="4">
    <source>
        <dbReference type="ARBA" id="ARBA00022692"/>
    </source>
</evidence>
<accession>A0A498QMG9</accession>
<dbReference type="GO" id="GO:0031410">
    <property type="term" value="C:cytoplasmic vesicle"/>
    <property type="evidence" value="ECO:0007669"/>
    <property type="project" value="UniProtKB-KW"/>
</dbReference>
<evidence type="ECO:0000256" key="8">
    <source>
        <dbReference type="ARBA" id="ARBA00023018"/>
    </source>
</evidence>
<evidence type="ECO:0000256" key="2">
    <source>
        <dbReference type="ARBA" id="ARBA00004644"/>
    </source>
</evidence>
<feature type="transmembrane region" description="Helical" evidence="11">
    <location>
        <begin position="105"/>
        <end position="123"/>
    </location>
</feature>
<evidence type="ECO:0000256" key="11">
    <source>
        <dbReference type="SAM" id="Phobius"/>
    </source>
</evidence>
<name>A0A498QMG9_9MYCO</name>
<dbReference type="Gene3D" id="1.20.1510.10">
    <property type="entry name" value="Cation efflux protein transmembrane domain"/>
    <property type="match status" value="1"/>
</dbReference>
<evidence type="ECO:0000313" key="13">
    <source>
        <dbReference type="EMBL" id="VBA47508.1"/>
    </source>
</evidence>
<evidence type="ECO:0000256" key="3">
    <source>
        <dbReference type="ARBA" id="ARBA00008731"/>
    </source>
</evidence>
<evidence type="ECO:0000256" key="10">
    <source>
        <dbReference type="ARBA" id="ARBA00023329"/>
    </source>
</evidence>
<keyword evidence="4 11" id="KW-0812">Transmembrane</keyword>
<feature type="transmembrane region" description="Helical" evidence="11">
    <location>
        <begin position="74"/>
        <end position="93"/>
    </location>
</feature>
<feature type="transmembrane region" description="Helical" evidence="11">
    <location>
        <begin position="135"/>
        <end position="156"/>
    </location>
</feature>
<dbReference type="Pfam" id="PF01545">
    <property type="entry name" value="Cation_efflux"/>
    <property type="match status" value="1"/>
</dbReference>
<dbReference type="SUPFAM" id="SSF161111">
    <property type="entry name" value="Cation efflux protein transmembrane domain-like"/>
    <property type="match status" value="1"/>
</dbReference>
<dbReference type="GO" id="GO:0008324">
    <property type="term" value="F:monoatomic cation transmembrane transporter activity"/>
    <property type="evidence" value="ECO:0007669"/>
    <property type="project" value="InterPro"/>
</dbReference>
<comment type="subcellular location">
    <subcellularLocation>
        <location evidence="2">Cytoplasmic vesicle</location>
        <location evidence="2">Secretory vesicle</location>
        <location evidence="2">Synaptic vesicle membrane</location>
        <topology evidence="2">Multi-pass membrane protein</topology>
    </subcellularLocation>
    <subcellularLocation>
        <location evidence="1">Early endosome membrane</location>
    </subcellularLocation>
</comment>
<evidence type="ECO:0000256" key="9">
    <source>
        <dbReference type="ARBA" id="ARBA00023136"/>
    </source>
</evidence>
<feature type="transmembrane region" description="Helical" evidence="11">
    <location>
        <begin position="177"/>
        <end position="197"/>
    </location>
</feature>
<organism evidence="13 14">
    <name type="scientific">Mycobacterium pseudokansasii</name>
    <dbReference type="NCBI Taxonomy" id="2341080"/>
    <lineage>
        <taxon>Bacteria</taxon>
        <taxon>Bacillati</taxon>
        <taxon>Actinomycetota</taxon>
        <taxon>Actinomycetes</taxon>
        <taxon>Mycobacteriales</taxon>
        <taxon>Mycobacteriaceae</taxon>
        <taxon>Mycobacterium</taxon>
    </lineage>
</organism>
<evidence type="ECO:0000259" key="12">
    <source>
        <dbReference type="Pfam" id="PF01545"/>
    </source>
</evidence>
<dbReference type="AlphaFoldDB" id="A0A498QMG9"/>
<dbReference type="InterPro" id="IPR058533">
    <property type="entry name" value="Cation_efflux_TM"/>
</dbReference>
<dbReference type="InterPro" id="IPR027469">
    <property type="entry name" value="Cation_efflux_TMD_sf"/>
</dbReference>
<feature type="transmembrane region" description="Helical" evidence="11">
    <location>
        <begin position="44"/>
        <end position="62"/>
    </location>
</feature>
<reference evidence="13 14" key="1">
    <citation type="submission" date="2018-09" db="EMBL/GenBank/DDBJ databases">
        <authorList>
            <person name="Tagini F."/>
        </authorList>
    </citation>
    <scope>NUCLEOTIDE SEQUENCE [LARGE SCALE GENOMIC DNA]</scope>
    <source>
        <strain evidence="13 14">MK142</strain>
    </source>
</reference>
<dbReference type="Proteomes" id="UP000268285">
    <property type="component" value="Unassembled WGS sequence"/>
</dbReference>